<accession>A0ABY1Q6S0</accession>
<evidence type="ECO:0000313" key="1">
    <source>
        <dbReference type="EMBL" id="SMP59896.1"/>
    </source>
</evidence>
<evidence type="ECO:0000313" key="2">
    <source>
        <dbReference type="Proteomes" id="UP001158067"/>
    </source>
</evidence>
<gene>
    <name evidence="1" type="ORF">SAMN06265222_106285</name>
</gene>
<protein>
    <recommendedName>
        <fullName evidence="3">Secreted protein</fullName>
    </recommendedName>
</protein>
<comment type="caution">
    <text evidence="1">The sequence shown here is derived from an EMBL/GenBank/DDBJ whole genome shotgun (WGS) entry which is preliminary data.</text>
</comment>
<dbReference type="EMBL" id="FXUG01000006">
    <property type="protein sequence ID" value="SMP59896.1"/>
    <property type="molecule type" value="Genomic_DNA"/>
</dbReference>
<dbReference type="RefSeq" id="WP_283433026.1">
    <property type="nucleotide sequence ID" value="NZ_FXUG01000006.1"/>
</dbReference>
<evidence type="ECO:0008006" key="3">
    <source>
        <dbReference type="Google" id="ProtNLM"/>
    </source>
</evidence>
<reference evidence="1 2" key="1">
    <citation type="submission" date="2017-05" db="EMBL/GenBank/DDBJ databases">
        <authorList>
            <person name="Varghese N."/>
            <person name="Submissions S."/>
        </authorList>
    </citation>
    <scope>NUCLEOTIDE SEQUENCE [LARGE SCALE GENOMIC DNA]</scope>
    <source>
        <strain evidence="1 2">DSM 25457</strain>
    </source>
</reference>
<organism evidence="1 2">
    <name type="scientific">Neorhodopirellula lusitana</name>
    <dbReference type="NCBI Taxonomy" id="445327"/>
    <lineage>
        <taxon>Bacteria</taxon>
        <taxon>Pseudomonadati</taxon>
        <taxon>Planctomycetota</taxon>
        <taxon>Planctomycetia</taxon>
        <taxon>Pirellulales</taxon>
        <taxon>Pirellulaceae</taxon>
        <taxon>Neorhodopirellula</taxon>
    </lineage>
</organism>
<name>A0ABY1Q6S0_9BACT</name>
<proteinExistence type="predicted"/>
<sequence>MSSINRSSFLAMRVFLLASGFVFASLGFANLAKVLSADTTHDTVVLTSADAGVALAGQTRSQTELSSGHGAICSSWCQSRFDVASSLSYQQRPIDLAAKCSLVDLGIRLQI</sequence>
<dbReference type="Proteomes" id="UP001158067">
    <property type="component" value="Unassembled WGS sequence"/>
</dbReference>
<keyword evidence="2" id="KW-1185">Reference proteome</keyword>